<accession>A0A6C0KCS2</accession>
<organism evidence="1">
    <name type="scientific">viral metagenome</name>
    <dbReference type="NCBI Taxonomy" id="1070528"/>
    <lineage>
        <taxon>unclassified sequences</taxon>
        <taxon>metagenomes</taxon>
        <taxon>organismal metagenomes</taxon>
    </lineage>
</organism>
<reference evidence="1" key="1">
    <citation type="journal article" date="2020" name="Nature">
        <title>Giant virus diversity and host interactions through global metagenomics.</title>
        <authorList>
            <person name="Schulz F."/>
            <person name="Roux S."/>
            <person name="Paez-Espino D."/>
            <person name="Jungbluth S."/>
            <person name="Walsh D.A."/>
            <person name="Denef V.J."/>
            <person name="McMahon K.D."/>
            <person name="Konstantinidis K.T."/>
            <person name="Eloe-Fadrosh E.A."/>
            <person name="Kyrpides N.C."/>
            <person name="Woyke T."/>
        </authorList>
    </citation>
    <scope>NUCLEOTIDE SEQUENCE</scope>
    <source>
        <strain evidence="1">GVMAG-S-1102244-55</strain>
    </source>
</reference>
<dbReference type="EMBL" id="MN740852">
    <property type="protein sequence ID" value="QHU15193.1"/>
    <property type="molecule type" value="Genomic_DNA"/>
</dbReference>
<sequence length="157" mass="17920">MDPSGNMMSLHTLPHKQEYVLYLDSSMRQTCCVECPLDMPELKDQGLEIDLDALAMIREIQPKQYDELTKQLENDTYMFVGHVKNTLVYFGCKPMIKRGNDYLKNNIPGARIVAVVITDQLDNKKIPEIAPHRKELKYEPLTSGPFGESIGLYIISN</sequence>
<dbReference type="AlphaFoldDB" id="A0A6C0KCS2"/>
<evidence type="ECO:0000313" key="1">
    <source>
        <dbReference type="EMBL" id="QHU15193.1"/>
    </source>
</evidence>
<proteinExistence type="predicted"/>
<protein>
    <submittedName>
        <fullName evidence="1">Uncharacterized protein</fullName>
    </submittedName>
</protein>
<name>A0A6C0KCS2_9ZZZZ</name>